<dbReference type="SUPFAM" id="SSF55048">
    <property type="entry name" value="Probable ACP-binding domain of malonyl-CoA ACP transacylase"/>
    <property type="match status" value="1"/>
</dbReference>
<dbReference type="SUPFAM" id="SSF52151">
    <property type="entry name" value="FabD/lysophospholipase-like"/>
    <property type="match status" value="1"/>
</dbReference>
<dbReference type="RefSeq" id="WP_224194072.1">
    <property type="nucleotide sequence ID" value="NZ_JAIRAU010000029.1"/>
</dbReference>
<dbReference type="SUPFAM" id="SSF53901">
    <property type="entry name" value="Thiolase-like"/>
    <property type="match status" value="1"/>
</dbReference>
<evidence type="ECO:0000256" key="6">
    <source>
        <dbReference type="SAM" id="MobiDB-lite"/>
    </source>
</evidence>
<protein>
    <submittedName>
        <fullName evidence="9">Amino acid adenylation domain-containing protein</fullName>
    </submittedName>
</protein>
<dbReference type="InterPro" id="IPR001227">
    <property type="entry name" value="Ac_transferase_dom_sf"/>
</dbReference>
<dbReference type="Gene3D" id="1.10.1200.10">
    <property type="entry name" value="ACP-like"/>
    <property type="match status" value="3"/>
</dbReference>
<dbReference type="Pfam" id="PF00698">
    <property type="entry name" value="Acyl_transf_1"/>
    <property type="match status" value="1"/>
</dbReference>
<dbReference type="InterPro" id="IPR014031">
    <property type="entry name" value="Ketoacyl_synth_C"/>
</dbReference>
<organism evidence="9 10">
    <name type="scientific">Nannocystis pusilla</name>
    <dbReference type="NCBI Taxonomy" id="889268"/>
    <lineage>
        <taxon>Bacteria</taxon>
        <taxon>Pseudomonadati</taxon>
        <taxon>Myxococcota</taxon>
        <taxon>Polyangia</taxon>
        <taxon>Nannocystales</taxon>
        <taxon>Nannocystaceae</taxon>
        <taxon>Nannocystis</taxon>
    </lineage>
</organism>
<feature type="domain" description="Carrier" evidence="7">
    <location>
        <begin position="2819"/>
        <end position="2894"/>
    </location>
</feature>
<dbReference type="Gene3D" id="3.30.559.30">
    <property type="entry name" value="Nonribosomal peptide synthetase, condensation domain"/>
    <property type="match status" value="2"/>
</dbReference>
<dbReference type="PROSITE" id="PS52004">
    <property type="entry name" value="KS3_2"/>
    <property type="match status" value="1"/>
</dbReference>
<dbReference type="PROSITE" id="PS00012">
    <property type="entry name" value="PHOSPHOPANTETHEINE"/>
    <property type="match status" value="2"/>
</dbReference>
<dbReference type="InterPro" id="IPR016036">
    <property type="entry name" value="Malonyl_transacylase_ACP-bd"/>
</dbReference>
<dbReference type="Gene3D" id="3.40.50.980">
    <property type="match status" value="2"/>
</dbReference>
<dbReference type="InterPro" id="IPR014043">
    <property type="entry name" value="Acyl_transferase_dom"/>
</dbReference>
<dbReference type="PROSITE" id="PS00455">
    <property type="entry name" value="AMP_BINDING"/>
    <property type="match status" value="2"/>
</dbReference>
<dbReference type="CDD" id="cd17646">
    <property type="entry name" value="A_NRPS_AB3403-like"/>
    <property type="match status" value="1"/>
</dbReference>
<dbReference type="Pfam" id="PF00550">
    <property type="entry name" value="PP-binding"/>
    <property type="match status" value="3"/>
</dbReference>
<dbReference type="Pfam" id="PF13193">
    <property type="entry name" value="AMP-binding_C"/>
    <property type="match status" value="2"/>
</dbReference>
<proteinExistence type="inferred from homology"/>
<evidence type="ECO:0000313" key="10">
    <source>
        <dbReference type="Proteomes" id="UP001139031"/>
    </source>
</evidence>
<dbReference type="SMART" id="SM00823">
    <property type="entry name" value="PKS_PP"/>
    <property type="match status" value="3"/>
</dbReference>
<dbReference type="SUPFAM" id="SSF53474">
    <property type="entry name" value="alpha/beta-Hydrolases"/>
    <property type="match status" value="1"/>
</dbReference>
<feature type="domain" description="Carrier" evidence="7">
    <location>
        <begin position="1825"/>
        <end position="1900"/>
    </location>
</feature>
<dbReference type="SUPFAM" id="SSF52777">
    <property type="entry name" value="CoA-dependent acyltransferases"/>
    <property type="match status" value="3"/>
</dbReference>
<dbReference type="InterPro" id="IPR014030">
    <property type="entry name" value="Ketoacyl_synth_N"/>
</dbReference>
<dbReference type="InterPro" id="IPR018201">
    <property type="entry name" value="Ketoacyl_synth_AS"/>
</dbReference>
<dbReference type="SMART" id="SM00827">
    <property type="entry name" value="PKS_AT"/>
    <property type="match status" value="1"/>
</dbReference>
<dbReference type="InterPro" id="IPR016039">
    <property type="entry name" value="Thiolase-like"/>
</dbReference>
<dbReference type="EMBL" id="JAIRAU010000029">
    <property type="protein sequence ID" value="MBZ5712311.1"/>
    <property type="molecule type" value="Genomic_DNA"/>
</dbReference>
<feature type="domain" description="Ketosynthase family 3 (KS3)" evidence="8">
    <location>
        <begin position="1920"/>
        <end position="2346"/>
    </location>
</feature>
<dbReference type="Gene3D" id="3.40.47.10">
    <property type="match status" value="1"/>
</dbReference>
<comment type="caution">
    <text evidence="9">The sequence shown here is derived from an EMBL/GenBank/DDBJ whole genome shotgun (WGS) entry which is preliminary data.</text>
</comment>
<evidence type="ECO:0000256" key="3">
    <source>
        <dbReference type="ARBA" id="ARBA00022553"/>
    </source>
</evidence>
<dbReference type="InterPro" id="IPR023213">
    <property type="entry name" value="CAT-like_dom_sf"/>
</dbReference>
<evidence type="ECO:0000256" key="4">
    <source>
        <dbReference type="ARBA" id="ARBA00022679"/>
    </source>
</evidence>
<dbReference type="InterPro" id="IPR036736">
    <property type="entry name" value="ACP-like_sf"/>
</dbReference>
<evidence type="ECO:0000259" key="7">
    <source>
        <dbReference type="PROSITE" id="PS50075"/>
    </source>
</evidence>
<evidence type="ECO:0000256" key="2">
    <source>
        <dbReference type="ARBA" id="ARBA00022450"/>
    </source>
</evidence>
<dbReference type="InterPro" id="IPR001242">
    <property type="entry name" value="Condensation_dom"/>
</dbReference>
<dbReference type="InterPro" id="IPR045851">
    <property type="entry name" value="AMP-bd_C_sf"/>
</dbReference>
<dbReference type="InterPro" id="IPR025110">
    <property type="entry name" value="AMP-bd_C"/>
</dbReference>
<comment type="similarity">
    <text evidence="5">In the C-terminal section; belongs to the NRP synthetase family.</text>
</comment>
<dbReference type="Pfam" id="PF22621">
    <property type="entry name" value="CurL-like_PKS_C"/>
    <property type="match status" value="1"/>
</dbReference>
<dbReference type="PANTHER" id="PTHR45527">
    <property type="entry name" value="NONRIBOSOMAL PEPTIDE SYNTHETASE"/>
    <property type="match status" value="1"/>
</dbReference>
<keyword evidence="3" id="KW-0597">Phosphoprotein</keyword>
<dbReference type="SUPFAM" id="SSF56801">
    <property type="entry name" value="Acetyl-CoA synthetase-like"/>
    <property type="match status" value="2"/>
</dbReference>
<dbReference type="Gene3D" id="3.30.70.3290">
    <property type="match status" value="1"/>
</dbReference>
<dbReference type="InterPro" id="IPR020845">
    <property type="entry name" value="AMP-binding_CS"/>
</dbReference>
<dbReference type="InterPro" id="IPR000873">
    <property type="entry name" value="AMP-dep_synth/lig_dom"/>
</dbReference>
<dbReference type="InterPro" id="IPR020802">
    <property type="entry name" value="TesA-like"/>
</dbReference>
<dbReference type="InterPro" id="IPR020841">
    <property type="entry name" value="PKS_Beta-ketoAc_synthase_dom"/>
</dbReference>
<feature type="domain" description="Carrier" evidence="7">
    <location>
        <begin position="767"/>
        <end position="842"/>
    </location>
</feature>
<comment type="cofactor">
    <cofactor evidence="1">
        <name>pantetheine 4'-phosphate</name>
        <dbReference type="ChEBI" id="CHEBI:47942"/>
    </cofactor>
</comment>
<dbReference type="SUPFAM" id="SSF47336">
    <property type="entry name" value="ACP-like"/>
    <property type="match status" value="3"/>
</dbReference>
<dbReference type="InterPro" id="IPR001031">
    <property type="entry name" value="Thioesterase"/>
</dbReference>
<dbReference type="Gene3D" id="3.30.559.10">
    <property type="entry name" value="Chloramphenicol acetyltransferase-like domain"/>
    <property type="match status" value="1"/>
</dbReference>
<evidence type="ECO:0000256" key="1">
    <source>
        <dbReference type="ARBA" id="ARBA00001957"/>
    </source>
</evidence>
<dbReference type="Pfam" id="PF02801">
    <property type="entry name" value="Ketoacyl-synt_C"/>
    <property type="match status" value="1"/>
</dbReference>
<dbReference type="InterPro" id="IPR029058">
    <property type="entry name" value="AB_hydrolase_fold"/>
</dbReference>
<dbReference type="Pfam" id="PF00501">
    <property type="entry name" value="AMP-binding"/>
    <property type="match status" value="2"/>
</dbReference>
<dbReference type="NCBIfam" id="NF003417">
    <property type="entry name" value="PRK04813.1"/>
    <property type="match status" value="2"/>
</dbReference>
<dbReference type="Proteomes" id="UP001139031">
    <property type="component" value="Unassembled WGS sequence"/>
</dbReference>
<dbReference type="PANTHER" id="PTHR45527:SF1">
    <property type="entry name" value="FATTY ACID SYNTHASE"/>
    <property type="match status" value="1"/>
</dbReference>
<dbReference type="Gene3D" id="2.30.38.10">
    <property type="entry name" value="Luciferase, Domain 3"/>
    <property type="match status" value="1"/>
</dbReference>
<dbReference type="CDD" id="cd17651">
    <property type="entry name" value="A_NRPS_VisG_like"/>
    <property type="match status" value="1"/>
</dbReference>
<evidence type="ECO:0000256" key="5">
    <source>
        <dbReference type="ARBA" id="ARBA00029443"/>
    </source>
</evidence>
<dbReference type="InterPro" id="IPR016035">
    <property type="entry name" value="Acyl_Trfase/lysoPLipase"/>
</dbReference>
<keyword evidence="2" id="KW-0596">Phosphopantetheine</keyword>
<feature type="region of interest" description="Disordered" evidence="6">
    <location>
        <begin position="1895"/>
        <end position="1916"/>
    </location>
</feature>
<dbReference type="InterPro" id="IPR009081">
    <property type="entry name" value="PP-bd_ACP"/>
</dbReference>
<reference evidence="9" key="1">
    <citation type="submission" date="2021-08" db="EMBL/GenBank/DDBJ databases">
        <authorList>
            <person name="Stevens D.C."/>
        </authorList>
    </citation>
    <scope>NUCLEOTIDE SEQUENCE</scope>
    <source>
        <strain evidence="9">DSM 53165</strain>
    </source>
</reference>
<evidence type="ECO:0000313" key="9">
    <source>
        <dbReference type="EMBL" id="MBZ5712311.1"/>
    </source>
</evidence>
<dbReference type="PROSITE" id="PS50075">
    <property type="entry name" value="CARRIER"/>
    <property type="match status" value="3"/>
</dbReference>
<dbReference type="SMART" id="SM00825">
    <property type="entry name" value="PKS_KS"/>
    <property type="match status" value="1"/>
</dbReference>
<dbReference type="CDD" id="cd00833">
    <property type="entry name" value="PKS"/>
    <property type="match status" value="1"/>
</dbReference>
<dbReference type="PROSITE" id="PS00606">
    <property type="entry name" value="KS3_1"/>
    <property type="match status" value="1"/>
</dbReference>
<dbReference type="InterPro" id="IPR010071">
    <property type="entry name" value="AA_adenyl_dom"/>
</dbReference>
<gene>
    <name evidence="9" type="ORF">K7C98_23975</name>
</gene>
<dbReference type="NCBIfam" id="TIGR01733">
    <property type="entry name" value="AA-adenyl-dom"/>
    <property type="match status" value="2"/>
</dbReference>
<dbReference type="SMART" id="SM00824">
    <property type="entry name" value="PKS_TE"/>
    <property type="match status" value="1"/>
</dbReference>
<dbReference type="InterPro" id="IPR042099">
    <property type="entry name" value="ANL_N_sf"/>
</dbReference>
<dbReference type="Gene3D" id="3.40.50.1820">
    <property type="entry name" value="alpha/beta hydrolase"/>
    <property type="match status" value="1"/>
</dbReference>
<dbReference type="Pfam" id="PF00975">
    <property type="entry name" value="Thioesterase"/>
    <property type="match status" value="1"/>
</dbReference>
<keyword evidence="4" id="KW-0808">Transferase</keyword>
<dbReference type="Pfam" id="PF00109">
    <property type="entry name" value="ketoacyl-synt"/>
    <property type="match status" value="1"/>
</dbReference>
<dbReference type="InterPro" id="IPR020806">
    <property type="entry name" value="PKS_PP-bd"/>
</dbReference>
<accession>A0ABS7TVT4</accession>
<name>A0ABS7TVT4_9BACT</name>
<dbReference type="Gene3D" id="3.40.50.12780">
    <property type="entry name" value="N-terminal domain of ligase-like"/>
    <property type="match status" value="1"/>
</dbReference>
<dbReference type="CDD" id="cd19531">
    <property type="entry name" value="LCL_NRPS-like"/>
    <property type="match status" value="1"/>
</dbReference>
<sequence>MKSGQPLDDLRESHESVAFWLGALAGAPPRLDLPGEFAHSADDAATALDHSLGAEDSAAVRALAASLDVPPAAIVLASLWVVLARHTGQSDIVVLARCHGGRPPAPARGHIEPDVAFTAVVRAAQGMIRSGATHPTGADDIIAAAAAGGQDLAFPIAFWVIGGDDDAPRPGTGEARRVDLVFSANVSTAKMSLRASWRPGSHDAAALAGVLARWHVLLRAAAATPGAPATALPLLSASERRRVVAEGNDTTIDLANDVCVHTLVEAQVARSPDRVAVVADDGQWTYAELDRRADAVAGALRRRGAGPGALVAICADRSLELVAGLLGILKAGAAYVPLDPQHPRERLARMLADCGARVLLAQRQHLAALPGEAVLVLDECVHSADLAPETGPVRVSPDDLIYVLYTSGSTGRPKGVMNVHRGVVNRLLAMQREIPLATGEPVLQKTPYGFDVSVNEFFWPLVTGATLVMARPGGHRDPAYLVEAIHRHAITTIHFVPPMLAAFLEQVDLSPCRSLRRVLCSGEALPPAVARACHARLGVELYNFYGPTEAAIEVTSHRCEPGEDARTVPLGAPLPNCTIYLLDRHGEPVPPGAPGELYIGGVQVSRGYWGRPELTAECFVPDPFTTVPGQRLYRTGDLARRRADGLIEFLGRIDHQVKIRGFRVEPGEIEAALREQEGVRAAVVVVAEHAGDRRLVAYVVLADSPRSTDDRVASLRADLADRLPAYMVPAAIVPLAAIPVNANGKIDRKALPAPDERQFARSSSGVAPRTPLEARIAAIWADVLGLRECGVTDDFLDLGGHSLHAAQILTRLRRALGGEVSLADFFARPTIAGLAAQLEHRGNDGETDALRRAPGEPPVVLSFAEERLYFLHQLAPDSAAYHCPLAFRVTGDFNENHLEAALRALAQRHEILRTRFISVAGVPQRVIDPAPRLALERLDLGDAPPEDRESALQRALEAAAARPFDLAAGSPVRTGVVRLGPRDRVLWLVLHHIATDAWTEALLLRELGQAYVAARAGVVAPTAPPALSYADYAAWQRSSWSTDSRAAALERWRTRLAGAPALLALPADRPRTDAPALRGDRLRFTVSPAELAPLRRLARSAGATLAMGLLAIFAAVLRRFSDQDDLVVGLTSAARTRLELEDIAGFFVDTLPIRLELADDPALPTLLARVRDAVLAAHQDEAVPFEQIVRAIGAPRDAGGSPLVQVAFAPQPGGEPGLQLPDCEARPLDLHAGGAIFDLTLLTRETADGGLDAAFEYASDLFDRWRIAALARAFAAVVAAVDAPPTSLTTLPLMSPAEQSQQFAGACGPVRDVALDGGVHAFVEAQVDRTPQAAALVADDEVLSYEELERRANRLAQHLRALGVGAGSLVGVVAARTPTTFVAVLAILKAGGAYVPLDPSYPAQRLAYIVEDAALRWIVADPAAAADLPPHAALLVAPESSHHASPERPGITLGADDLAYVLYTSGSTGRPKGVAMGHGALRNLVQWHLDDPRLGRPARTLQFASLNFDVSAQEFLTTWAAGGTLVLVSEETRRDAPALWHLIERQAIARLFVPFVFLQHLAEAAATLARVPTTLVDVVTAGEQLKISPAIRDCFARLPACALHNHYGPTEAHVVTAHVLTGPAAAWPNLPPIGRAIANTRIYVLDPRQRPVPPGVTGELYIAGVALARGYLGRPELTDERFVADPWAPGARMYRTGDLARRADDGTLEYVGRADAQVKLRGVRVELGEIEAVLAEDPAIASAAAIVREDVPGDRRLVAYVTARGAAPLDIAALRTRLRARLPEVMLPAAFVELPGLPLLPSGKLDRRALPPARERAVNADRDSSPRTALEQTIASIWREVLRVDHVGLDDRFFDLGGHSLLLAQVRAGLARALGRELGIVDLFRHPTVRSLAAHLDGRRDDPAPHAPAPRPHTPTDASARAIAIVGMAGRFPSAASVDALWEAIAAGRELVSFFTREQLAAAGVDPALVQSPRFVPAIGVMPDAMCFDAAFFGYSPREARLIDPQQRVLLEVAWAALEHAGHPPRGIDEPVGVFAGCDVPRYWLERIGDAGGPLSLEEYEAGFGNMSDTLATRVAYELGLRGPAFTVQTACSTSLVAVHLACQSILAGECSVALAGGAVVLPPDRLGHVSEGGAVVSQDGRCRPFDADAQGIVAGSGVAVVVLKRLADALADGDTIHAVIRATAINNDGARKVGLTAPSVPGQCEVIERALALAGVDPGAIGLVEAHGTATRLGDPIEVAALTQAWRRTTARSGYCALGSIKGNIGHLGATAGVTGLIKAALALAREAIPPTLHFRAANPELALADSPFFVDPELRPWPRGHVPRFAAVSSFGVGGTNAHAILEEAPALPPSGPSRPVQLLVLSARSPGSLANGAARLSDALDRPDAPPLADVAHTLARGRTALPRRMAVIARDVAGAVHALRAADRTLVVEGVAGERPPRVAFLFPGGGTQEVGMGRESYEHDPQYRAEFDAAAARFAGELEFDVRALLYAGDPEAAARELRRPTRFLPAIFCCEYALARRMMALGVVPAALTGHSLGEYTAAAIAGVLSLDDAVRLLATRARLHESLDVEAALLAVALPADELAPRLGDGLDLAVVNAADSCVVAGRVDAIARMEAELARDGVEYKRLPVAGASHCALVEPLLPQLVACAQQLQLSAPAIPLVSNVTGDWLGADEARDPLHWARHLRGTVRFAAGLDRLLADPELVLVEVGPGRTLAGLARRHPAARGRLILTTMATRGGRRTDLEEFTHALAQLWCRGTDIRWRELFAGEQRRRVPLPTYAFERVHHELPRRGAAALAAPASPLASPAVESRAPSSADPVARTIADVFADVLGVPPPAADDNFFDLGGSSFLALRVRVRLEELLAVKLPVHAFVEHPTPAGLAAAVRARLPASEPTDATPPAPASLAVTLRPGPGRRLFLVQPIGGTVFTYLPLAQRLPPALHVTGLRASGMEPGEPVYARMDELVARYLAEVRAVQASGPYLLGGHSAGGVIAFEMARQLLAEGERVDLVALLDTSALDLARRLVIAGDDDLFRIAEQMRADSSRAYEQFAATLRGDPAFRALVRATWQALAGCEPAPLPVDALYVKARVQADPDDRHADRAWMDLVDGAFTRAGVDADHFSMMDEPAVAATAAILAGALARL</sequence>
<dbReference type="Pfam" id="PF00668">
    <property type="entry name" value="Condensation"/>
    <property type="match status" value="1"/>
</dbReference>
<keyword evidence="10" id="KW-1185">Reference proteome</keyword>
<dbReference type="InterPro" id="IPR006162">
    <property type="entry name" value="Ppantetheine_attach_site"/>
</dbReference>
<evidence type="ECO:0000259" key="8">
    <source>
        <dbReference type="PROSITE" id="PS52004"/>
    </source>
</evidence>
<dbReference type="Gene3D" id="3.40.366.10">
    <property type="entry name" value="Malonyl-Coenzyme A Acyl Carrier Protein, domain 2"/>
    <property type="match status" value="1"/>
</dbReference>
<dbReference type="Gene3D" id="3.30.300.30">
    <property type="match status" value="2"/>
</dbReference>